<feature type="region of interest" description="Disordered" evidence="1">
    <location>
        <begin position="1"/>
        <end position="28"/>
    </location>
</feature>
<protein>
    <submittedName>
        <fullName evidence="2">Uncharacterized protein</fullName>
    </submittedName>
</protein>
<accession>A0A511MNK9</accession>
<dbReference type="Proteomes" id="UP000321424">
    <property type="component" value="Unassembled WGS sequence"/>
</dbReference>
<sequence length="69" mass="7797">MTVTNPVEQPPHPSENPRPPANDQDKKSRRVFFAAAIGAFGGRTIADLGTDARRTWGPKLKDWFESWFQ</sequence>
<proteinExistence type="predicted"/>
<comment type="caution">
    <text evidence="2">The sequence shown here is derived from an EMBL/GenBank/DDBJ whole genome shotgun (WGS) entry which is preliminary data.</text>
</comment>
<gene>
    <name evidence="2" type="ORF">NN4_67120</name>
</gene>
<evidence type="ECO:0000313" key="3">
    <source>
        <dbReference type="Proteomes" id="UP000321424"/>
    </source>
</evidence>
<organism evidence="2 3">
    <name type="scientific">Nocardia ninae NBRC 108245</name>
    <dbReference type="NCBI Taxonomy" id="1210091"/>
    <lineage>
        <taxon>Bacteria</taxon>
        <taxon>Bacillati</taxon>
        <taxon>Actinomycetota</taxon>
        <taxon>Actinomycetes</taxon>
        <taxon>Mycobacteriales</taxon>
        <taxon>Nocardiaceae</taxon>
        <taxon>Nocardia</taxon>
    </lineage>
</organism>
<keyword evidence="3" id="KW-1185">Reference proteome</keyword>
<dbReference type="AlphaFoldDB" id="A0A511MNK9"/>
<evidence type="ECO:0000313" key="2">
    <source>
        <dbReference type="EMBL" id="GEM42193.1"/>
    </source>
</evidence>
<evidence type="ECO:0000256" key="1">
    <source>
        <dbReference type="SAM" id="MobiDB-lite"/>
    </source>
</evidence>
<dbReference type="RefSeq" id="WP_147139636.1">
    <property type="nucleotide sequence ID" value="NZ_BJXA01000064.1"/>
</dbReference>
<name>A0A511MNK9_9NOCA</name>
<dbReference type="EMBL" id="BJXA01000064">
    <property type="protein sequence ID" value="GEM42193.1"/>
    <property type="molecule type" value="Genomic_DNA"/>
</dbReference>
<feature type="compositionally biased region" description="Pro residues" evidence="1">
    <location>
        <begin position="8"/>
        <end position="20"/>
    </location>
</feature>
<reference evidence="2 3" key="1">
    <citation type="submission" date="2019-07" db="EMBL/GenBank/DDBJ databases">
        <title>Whole genome shotgun sequence of Nocardia ninae NBRC 108245.</title>
        <authorList>
            <person name="Hosoyama A."/>
            <person name="Uohara A."/>
            <person name="Ohji S."/>
            <person name="Ichikawa N."/>
        </authorList>
    </citation>
    <scope>NUCLEOTIDE SEQUENCE [LARGE SCALE GENOMIC DNA]</scope>
    <source>
        <strain evidence="2 3">NBRC 108245</strain>
    </source>
</reference>